<accession>A0A9N9THG6</accession>
<evidence type="ECO:0000256" key="4">
    <source>
        <dbReference type="ARBA" id="ARBA00022553"/>
    </source>
</evidence>
<reference evidence="13" key="1">
    <citation type="submission" date="2022-01" db="EMBL/GenBank/DDBJ databases">
        <authorList>
            <person name="King R."/>
        </authorList>
    </citation>
    <scope>NUCLEOTIDE SEQUENCE</scope>
</reference>
<sequence length="686" mass="79898">MEDDHASSVSKGVFVFKNNFKPPSRKSSKSRSKRKPVENTLFSSNAWYSYYSTLWEDIQTKIQELNDTIFSSVLINLLDFIKSSTCQCENEEIPTAAFFTGINMPDHMTQFENLSSQLKKTTTPHVAYLQSEDGQSIKNLIENLIKQFVIEDIECEDDLEDESQHKQIKKNLLTLPYLQCWYENKYKKAEKKKPLVIIIPDFEGFNIEILKKFIIIISCYIKYLPFVLVFGIATNINTLHKSLSYKVFSKIRVKVFHSQSSVEYLNIILEEVFFKCPFQLGGNVFNLFSDLFLFYDLSVNNFIQNIKFAVADHFARGNIMTLCSLEPDVVKSAIKELSHDDLKMLWQLPSFKKFLENEGQDKQIKMVLDDEYLGKIVRKEIRRTQVYIKTFHVFLKCLLVLVEDLPKAPLGKQMRVLYAIATSENVTKTTDYKECMKLLNFQSKDELTRKLSKIIDVLEPIDFIDDDLLSSLKQYIDYLNNIDEYKMPEEQSKPGDKSVQLKSSNRWQFKEMLHELAKTPTKALNKYEHLREEIVKTLSGAFEHYLMEPESNFLHEIFFYNNISIKNYIVGSHRSAIHHALNDPHFYLTCDCCKLSNIGSIKPTMPDVCVAYKLHLEYGKMINLYDWLQSFVSIVDAEVYMGDEQMVVRPEMQARFTQAVSELEFLGFIKSSKRKTDHVQRLTWGG</sequence>
<comment type="similarity">
    <text evidence="2">Belongs to the ORC3 family.</text>
</comment>
<keyword evidence="14" id="KW-1185">Reference proteome</keyword>
<dbReference type="InterPro" id="IPR020795">
    <property type="entry name" value="ORC3"/>
</dbReference>
<evidence type="ECO:0000256" key="1">
    <source>
        <dbReference type="ARBA" id="ARBA00004123"/>
    </source>
</evidence>
<keyword evidence="4" id="KW-0597">Phosphoprotein</keyword>
<dbReference type="Proteomes" id="UP001153712">
    <property type="component" value="Chromosome 2"/>
</dbReference>
<evidence type="ECO:0000256" key="9">
    <source>
        <dbReference type="ARBA" id="ARBA00045241"/>
    </source>
</evidence>
<keyword evidence="7" id="KW-0539">Nucleus</keyword>
<comment type="function">
    <text evidence="9">Component of the origin recognition complex (ORC) that binds origins of replication. DNA-binding is ATP-dependent. The specific DNA sequences that define origins of replication have not been identified yet. ORC is required to assemble the pre-replication complex necessary to initiate DNA replication. Binds histone H3 and H4 trimethylation marks H3K9me3, H3K27me3 and H4K20me3.</text>
</comment>
<evidence type="ECO:0000259" key="11">
    <source>
        <dbReference type="Pfam" id="PF18137"/>
    </source>
</evidence>
<evidence type="ECO:0000313" key="13">
    <source>
        <dbReference type="EMBL" id="CAG9858214.1"/>
    </source>
</evidence>
<dbReference type="CDD" id="cd20704">
    <property type="entry name" value="Orc3"/>
    <property type="match status" value="1"/>
</dbReference>
<feature type="domain" description="Origin recognition complex subunit 3 winged helix C-terminal" evidence="11">
    <location>
        <begin position="574"/>
        <end position="684"/>
    </location>
</feature>
<evidence type="ECO:0000313" key="14">
    <source>
        <dbReference type="Proteomes" id="UP001153712"/>
    </source>
</evidence>
<comment type="subunit">
    <text evidence="8">Component of ORC, a complex composed of at least 6 subunits: ORC1, ORC2, ORC3, ORC4, ORC5 and ORC6. ORC is regulated in a cell-cycle dependent manner. It is sequentially assembled at the exit from anaphase of mitosis and disassembled as cells enter S phase.</text>
</comment>
<evidence type="ECO:0000256" key="6">
    <source>
        <dbReference type="ARBA" id="ARBA00023125"/>
    </source>
</evidence>
<keyword evidence="6" id="KW-0238">DNA-binding</keyword>
<dbReference type="InterPro" id="IPR045663">
    <property type="entry name" value="ORC3_ins"/>
</dbReference>
<evidence type="ECO:0000256" key="7">
    <source>
        <dbReference type="ARBA" id="ARBA00023242"/>
    </source>
</evidence>
<evidence type="ECO:0000256" key="3">
    <source>
        <dbReference type="ARBA" id="ARBA00019085"/>
    </source>
</evidence>
<feature type="domain" description="Origin recognition complex subunit 3 N-terminal" evidence="10">
    <location>
        <begin position="6"/>
        <end position="321"/>
    </location>
</feature>
<dbReference type="Pfam" id="PF18137">
    <property type="entry name" value="WHD_ORC"/>
    <property type="match status" value="1"/>
</dbReference>
<dbReference type="GO" id="GO:0005664">
    <property type="term" value="C:nuclear origin of replication recognition complex"/>
    <property type="evidence" value="ECO:0007669"/>
    <property type="project" value="InterPro"/>
</dbReference>
<evidence type="ECO:0000259" key="10">
    <source>
        <dbReference type="Pfam" id="PF07034"/>
    </source>
</evidence>
<evidence type="ECO:0000256" key="2">
    <source>
        <dbReference type="ARBA" id="ARBA00010977"/>
    </source>
</evidence>
<dbReference type="AlphaFoldDB" id="A0A9N9THG6"/>
<organism evidence="13 14">
    <name type="scientific">Phyllotreta striolata</name>
    <name type="common">Striped flea beetle</name>
    <name type="synonym">Crioceris striolata</name>
    <dbReference type="NCBI Taxonomy" id="444603"/>
    <lineage>
        <taxon>Eukaryota</taxon>
        <taxon>Metazoa</taxon>
        <taxon>Ecdysozoa</taxon>
        <taxon>Arthropoda</taxon>
        <taxon>Hexapoda</taxon>
        <taxon>Insecta</taxon>
        <taxon>Pterygota</taxon>
        <taxon>Neoptera</taxon>
        <taxon>Endopterygota</taxon>
        <taxon>Coleoptera</taxon>
        <taxon>Polyphaga</taxon>
        <taxon>Cucujiformia</taxon>
        <taxon>Chrysomeloidea</taxon>
        <taxon>Chrysomelidae</taxon>
        <taxon>Galerucinae</taxon>
        <taxon>Alticini</taxon>
        <taxon>Phyllotreta</taxon>
    </lineage>
</organism>
<gene>
    <name evidence="13" type="ORF">PHYEVI_LOCUS4605</name>
</gene>
<dbReference type="OrthoDB" id="10265211at2759"/>
<dbReference type="GO" id="GO:0003688">
    <property type="term" value="F:DNA replication origin binding"/>
    <property type="evidence" value="ECO:0007669"/>
    <property type="project" value="TreeGrafter"/>
</dbReference>
<dbReference type="InterPro" id="IPR045667">
    <property type="entry name" value="ORC3_N"/>
</dbReference>
<dbReference type="PANTHER" id="PTHR12748">
    <property type="entry name" value="ORIGIN RECOGNITION COMPLEX SUBUNIT 3"/>
    <property type="match status" value="1"/>
</dbReference>
<dbReference type="GO" id="GO:0031261">
    <property type="term" value="C:DNA replication preinitiation complex"/>
    <property type="evidence" value="ECO:0007669"/>
    <property type="project" value="TreeGrafter"/>
</dbReference>
<feature type="domain" description="Origin recognition complex subunit 3 insertion" evidence="12">
    <location>
        <begin position="334"/>
        <end position="562"/>
    </location>
</feature>
<dbReference type="PANTHER" id="PTHR12748:SF0">
    <property type="entry name" value="ORIGIN RECOGNITION COMPLEX SUBUNIT 3"/>
    <property type="match status" value="1"/>
</dbReference>
<dbReference type="GO" id="GO:0005656">
    <property type="term" value="C:nuclear pre-replicative complex"/>
    <property type="evidence" value="ECO:0007669"/>
    <property type="project" value="TreeGrafter"/>
</dbReference>
<evidence type="ECO:0000259" key="12">
    <source>
        <dbReference type="Pfam" id="PF19675"/>
    </source>
</evidence>
<comment type="subcellular location">
    <subcellularLocation>
        <location evidence="1">Nucleus</location>
    </subcellularLocation>
</comment>
<proteinExistence type="inferred from homology"/>
<keyword evidence="5" id="KW-0235">DNA replication</keyword>
<dbReference type="InterPro" id="IPR040855">
    <property type="entry name" value="ORC_WH_C"/>
</dbReference>
<name>A0A9N9THG6_PHYSR</name>
<evidence type="ECO:0000256" key="8">
    <source>
        <dbReference type="ARBA" id="ARBA00026084"/>
    </source>
</evidence>
<dbReference type="EMBL" id="OU900095">
    <property type="protein sequence ID" value="CAG9858214.1"/>
    <property type="molecule type" value="Genomic_DNA"/>
</dbReference>
<dbReference type="GO" id="GO:0006270">
    <property type="term" value="P:DNA replication initiation"/>
    <property type="evidence" value="ECO:0007669"/>
    <property type="project" value="TreeGrafter"/>
</dbReference>
<evidence type="ECO:0000256" key="5">
    <source>
        <dbReference type="ARBA" id="ARBA00022705"/>
    </source>
</evidence>
<dbReference type="Pfam" id="PF07034">
    <property type="entry name" value="ORC3_N"/>
    <property type="match status" value="1"/>
</dbReference>
<protein>
    <recommendedName>
        <fullName evidence="3">Origin recognition complex subunit 3</fullName>
    </recommendedName>
</protein>
<dbReference type="Pfam" id="PF19675">
    <property type="entry name" value="ORC3_ins"/>
    <property type="match status" value="1"/>
</dbReference>